<gene>
    <name evidence="2" type="ORF">EDD28_2626</name>
</gene>
<dbReference type="OrthoDB" id="9796770at2"/>
<dbReference type="PRINTS" id="PR00111">
    <property type="entry name" value="ABHYDROLASE"/>
</dbReference>
<feature type="domain" description="AB hydrolase-1" evidence="1">
    <location>
        <begin position="71"/>
        <end position="255"/>
    </location>
</feature>
<dbReference type="EMBL" id="RKHQ01000002">
    <property type="protein sequence ID" value="ROR93218.1"/>
    <property type="molecule type" value="Genomic_DNA"/>
</dbReference>
<keyword evidence="3" id="KW-1185">Reference proteome</keyword>
<evidence type="ECO:0000259" key="1">
    <source>
        <dbReference type="Pfam" id="PF00561"/>
    </source>
</evidence>
<accession>A0A3N2D0N7</accession>
<evidence type="ECO:0000313" key="2">
    <source>
        <dbReference type="EMBL" id="ROR93218.1"/>
    </source>
</evidence>
<dbReference type="AlphaFoldDB" id="A0A3N2D0N7"/>
<dbReference type="GO" id="GO:0003824">
    <property type="term" value="F:catalytic activity"/>
    <property type="evidence" value="ECO:0007669"/>
    <property type="project" value="UniProtKB-ARBA"/>
</dbReference>
<evidence type="ECO:0000313" key="3">
    <source>
        <dbReference type="Proteomes" id="UP000275356"/>
    </source>
</evidence>
<dbReference type="InterPro" id="IPR000073">
    <property type="entry name" value="AB_hydrolase_1"/>
</dbReference>
<name>A0A3N2D0N7_9MICO</name>
<organism evidence="2 3">
    <name type="scientific">Salana multivorans</name>
    <dbReference type="NCBI Taxonomy" id="120377"/>
    <lineage>
        <taxon>Bacteria</taxon>
        <taxon>Bacillati</taxon>
        <taxon>Actinomycetota</taxon>
        <taxon>Actinomycetes</taxon>
        <taxon>Micrococcales</taxon>
        <taxon>Beutenbergiaceae</taxon>
        <taxon>Salana</taxon>
    </lineage>
</organism>
<dbReference type="SUPFAM" id="SSF53474">
    <property type="entry name" value="alpha/beta-Hydrolases"/>
    <property type="match status" value="1"/>
</dbReference>
<comment type="caution">
    <text evidence="2">The sequence shown here is derived from an EMBL/GenBank/DDBJ whole genome shotgun (WGS) entry which is preliminary data.</text>
</comment>
<dbReference type="Gene3D" id="3.40.50.1820">
    <property type="entry name" value="alpha/beta hydrolase"/>
    <property type="match status" value="1"/>
</dbReference>
<dbReference type="Proteomes" id="UP000275356">
    <property type="component" value="Unassembled WGS sequence"/>
</dbReference>
<dbReference type="Pfam" id="PF00561">
    <property type="entry name" value="Abhydrolase_1"/>
    <property type="match status" value="1"/>
</dbReference>
<dbReference type="PANTHER" id="PTHR43433:SF5">
    <property type="entry name" value="AB HYDROLASE-1 DOMAIN-CONTAINING PROTEIN"/>
    <property type="match status" value="1"/>
</dbReference>
<reference evidence="2 3" key="1">
    <citation type="submission" date="2018-11" db="EMBL/GenBank/DDBJ databases">
        <title>Sequencing the genomes of 1000 actinobacteria strains.</title>
        <authorList>
            <person name="Klenk H.-P."/>
        </authorList>
    </citation>
    <scope>NUCLEOTIDE SEQUENCE [LARGE SCALE GENOMIC DNA]</scope>
    <source>
        <strain evidence="2 3">DSM 13521</strain>
    </source>
</reference>
<dbReference type="InterPro" id="IPR050471">
    <property type="entry name" value="AB_hydrolase"/>
</dbReference>
<sequence length="274" mass="28812">MDFIESDDGVPIGFELIGAGLDAGDPVLVLPGGPCRDPSYVGDLAGAAGSRRLAILHVRGTPATGGLSRGWWADAADAVAVADRLGIDAADVVAHSAGTRLALAMAVRFPERVRSLALVTPAAAWLTGVPHDGVEIASRRAEPEVAAALASAECEPIDEEAFRRAVEVESPLGYARWGTEQRRHAARGAMTLAAARSWFRGVPADAADRILRATRPPTLVVGGDEDILSGVAPVRAFAAALGAELVQLEDCGHYPWVEQPEAFRRAMTLWLTGR</sequence>
<dbReference type="PANTHER" id="PTHR43433">
    <property type="entry name" value="HYDROLASE, ALPHA/BETA FOLD FAMILY PROTEIN"/>
    <property type="match status" value="1"/>
</dbReference>
<dbReference type="InterPro" id="IPR029058">
    <property type="entry name" value="AB_hydrolase_fold"/>
</dbReference>
<proteinExistence type="predicted"/>
<dbReference type="RefSeq" id="WP_123740209.1">
    <property type="nucleotide sequence ID" value="NZ_RKHQ01000002.1"/>
</dbReference>
<protein>
    <submittedName>
        <fullName evidence="2">Pimeloyl-ACP methyl ester carboxylesterase</fullName>
    </submittedName>
</protein>